<feature type="compositionally biased region" description="Basic residues" evidence="1">
    <location>
        <begin position="992"/>
        <end position="1001"/>
    </location>
</feature>
<evidence type="ECO:0000313" key="2">
    <source>
        <dbReference type="EMBL" id="CAI3972975.1"/>
    </source>
</evidence>
<dbReference type="Proteomes" id="UP001152797">
    <property type="component" value="Unassembled WGS sequence"/>
</dbReference>
<comment type="caution">
    <text evidence="2">The sequence shown here is derived from an EMBL/GenBank/DDBJ whole genome shotgun (WGS) entry which is preliminary data.</text>
</comment>
<proteinExistence type="predicted"/>
<gene>
    <name evidence="2" type="ORF">C1SCF055_LOCUS1507</name>
</gene>
<feature type="region of interest" description="Disordered" evidence="1">
    <location>
        <begin position="221"/>
        <end position="250"/>
    </location>
</feature>
<dbReference type="OrthoDB" id="417696at2759"/>
<evidence type="ECO:0000313" key="3">
    <source>
        <dbReference type="EMBL" id="CAL4760287.1"/>
    </source>
</evidence>
<evidence type="ECO:0000256" key="1">
    <source>
        <dbReference type="SAM" id="MobiDB-lite"/>
    </source>
</evidence>
<dbReference type="AlphaFoldDB" id="A0A9P1BHU6"/>
<keyword evidence="4" id="KW-1185">Reference proteome</keyword>
<organism evidence="2">
    <name type="scientific">Cladocopium goreaui</name>
    <dbReference type="NCBI Taxonomy" id="2562237"/>
    <lineage>
        <taxon>Eukaryota</taxon>
        <taxon>Sar</taxon>
        <taxon>Alveolata</taxon>
        <taxon>Dinophyceae</taxon>
        <taxon>Suessiales</taxon>
        <taxon>Symbiodiniaceae</taxon>
        <taxon>Cladocopium</taxon>
    </lineage>
</organism>
<feature type="compositionally biased region" description="Basic and acidic residues" evidence="1">
    <location>
        <begin position="831"/>
        <end position="848"/>
    </location>
</feature>
<sequence length="1001" mass="111970">MIAVVKGLQKSMQRVFGNGLEIFVPRRVLKPHDLINGAVLDAPSVSERPILTASPDEEALPFKALWQLMYGSNLRIHVEPESLHSMWNDLRNAYKRSDLQPALLLGIVMTQMAHGPFLSGAHQTTRQETAQLLSEELSNADFQALQDAMLRDRYYDSAEIPETPNDIPELRSVRSLPIFAKNKSWFQAVVALYKLALDWSLNSMILGRAVELSKGASLYNDRRMDQDGDADDQEGQGQGDNPDQHTRPQTRKELDEIKSNFSNKLLMAYHYHQDPMLPLEFKAMFWAGRPILKEYENTLETHKMGQEPTLRWRAQRARGQTWYPTVVEILLSINKLETLKRLHISTQSVRASDENSVNDEMEILNKYANLAIEICAARSWSQCQFTICVPYVFAIVHHSETAEREKGIKFVKKLWDAVLHAERVMADPATDGAVKDSLDEIMKHMAWHKSQIACEIYLVCGSGEWQHTDPETRELAFTLFGTPANTKHFLEDCFAHLADLVKRVARHLKMSKWTKFFYMNAVPTHRELNWPRLDPTPDDFSRSMKKQGRTVLADDTKHGKVFDVSATFKLPRELQFTPNNLLQSDRSAGTAANHRAAAATAWILSNSSSNFVNAPTAWTGVFLLKRHIYQNSAGKAVICLGFKNYAALGLGLDRVTVDGKDFLVATEESTKLGIKWMMNNDITGAKWMMLPTKLVLPYELPKSLLSYGSVWLVVGEPLQPLKSAVKEGVNLTMKYLGMIREQMVFPLPEKGKGSGKGGNIIKIDWATSLVNHLWPNETEEEKTRMINAICGNSVSKVKCPSKIIAAVKELGQEGERDFNYLHQVALNQEMVEKERKRRDPTADREDQKTYTPTTLKSLLPKDVPGVLCSRNPLLSRYQGFYPGKVDGFLDSRAVTWGGPMKALTEFDALKGCVIGFIWAKHIALHPDDAAKQPTDETLRKVIDSFDASTGLLDPGSGGASSSSSKAKAQPPAAKAAAGRGKAMADAAVPKMGRSRGRGRGG</sequence>
<feature type="region of interest" description="Disordered" evidence="1">
    <location>
        <begin position="952"/>
        <end position="1001"/>
    </location>
</feature>
<dbReference type="EMBL" id="CAMXCT020000047">
    <property type="protein sequence ID" value="CAL1126350.1"/>
    <property type="molecule type" value="Genomic_DNA"/>
</dbReference>
<dbReference type="EMBL" id="CAMXCT010000047">
    <property type="protein sequence ID" value="CAI3972975.1"/>
    <property type="molecule type" value="Genomic_DNA"/>
</dbReference>
<dbReference type="EMBL" id="CAMXCT030000047">
    <property type="protein sequence ID" value="CAL4760287.1"/>
    <property type="molecule type" value="Genomic_DNA"/>
</dbReference>
<reference evidence="3 4" key="2">
    <citation type="submission" date="2024-05" db="EMBL/GenBank/DDBJ databases">
        <authorList>
            <person name="Chen Y."/>
            <person name="Shah S."/>
            <person name="Dougan E. K."/>
            <person name="Thang M."/>
            <person name="Chan C."/>
        </authorList>
    </citation>
    <scope>NUCLEOTIDE SEQUENCE [LARGE SCALE GENOMIC DNA]</scope>
</reference>
<evidence type="ECO:0000313" key="4">
    <source>
        <dbReference type="Proteomes" id="UP001152797"/>
    </source>
</evidence>
<feature type="region of interest" description="Disordered" evidence="1">
    <location>
        <begin position="831"/>
        <end position="851"/>
    </location>
</feature>
<reference evidence="2" key="1">
    <citation type="submission" date="2022-10" db="EMBL/GenBank/DDBJ databases">
        <authorList>
            <person name="Chen Y."/>
            <person name="Dougan E. K."/>
            <person name="Chan C."/>
            <person name="Rhodes N."/>
            <person name="Thang M."/>
        </authorList>
    </citation>
    <scope>NUCLEOTIDE SEQUENCE</scope>
</reference>
<name>A0A9P1BHU6_9DINO</name>
<feature type="compositionally biased region" description="Low complexity" evidence="1">
    <location>
        <begin position="959"/>
        <end position="987"/>
    </location>
</feature>
<protein>
    <submittedName>
        <fullName evidence="2">Uncharacterized protein</fullName>
    </submittedName>
</protein>
<accession>A0A9P1BHU6</accession>